<dbReference type="KEGG" id="cbar:PATL70BA_1498"/>
<dbReference type="SUPFAM" id="SSF142338">
    <property type="entry name" value="CofD-like"/>
    <property type="match status" value="1"/>
</dbReference>
<dbReference type="Pfam" id="PF01933">
    <property type="entry name" value="CofD"/>
    <property type="match status" value="1"/>
</dbReference>
<evidence type="ECO:0000256" key="2">
    <source>
        <dbReference type="HAMAP-Rule" id="MF_00973"/>
    </source>
</evidence>
<dbReference type="NCBIfam" id="TIGR01826">
    <property type="entry name" value="CofD_related"/>
    <property type="match status" value="1"/>
</dbReference>
<dbReference type="EMBL" id="LR130778">
    <property type="protein sequence ID" value="VDN47383.1"/>
    <property type="molecule type" value="Genomic_DNA"/>
</dbReference>
<name>A0A3P7PB27_9FIRM</name>
<dbReference type="HAMAP" id="MF_00973">
    <property type="entry name" value="Gluconeogen_factor"/>
    <property type="match status" value="1"/>
</dbReference>
<dbReference type="Proteomes" id="UP000279029">
    <property type="component" value="Chromosome"/>
</dbReference>
<dbReference type="RefSeq" id="WP_125136701.1">
    <property type="nucleotide sequence ID" value="NZ_LR130778.1"/>
</dbReference>
<dbReference type="InterPro" id="IPR002882">
    <property type="entry name" value="CofD"/>
</dbReference>
<dbReference type="InterPro" id="IPR010119">
    <property type="entry name" value="Gluconeogen_factor"/>
</dbReference>
<comment type="function">
    <text evidence="2">Required for morphogenesis under gluconeogenic growth conditions.</text>
</comment>
<dbReference type="AlphaFoldDB" id="A0A3P7PB27"/>
<dbReference type="GO" id="GO:0043743">
    <property type="term" value="F:LPPG:FO 2-phospho-L-lactate transferase activity"/>
    <property type="evidence" value="ECO:0007669"/>
    <property type="project" value="InterPro"/>
</dbReference>
<gene>
    <name evidence="3" type="primary">mgfK</name>
    <name evidence="3" type="ORF">PATL70BA_1498</name>
</gene>
<organism evidence="3 4">
    <name type="scientific">Petrocella atlantisensis</name>
    <dbReference type="NCBI Taxonomy" id="2173034"/>
    <lineage>
        <taxon>Bacteria</taxon>
        <taxon>Bacillati</taxon>
        <taxon>Bacillota</taxon>
        <taxon>Clostridia</taxon>
        <taxon>Lachnospirales</taxon>
        <taxon>Vallitaleaceae</taxon>
        <taxon>Petrocella</taxon>
    </lineage>
</organism>
<accession>A0A3P7PB27</accession>
<evidence type="ECO:0000313" key="4">
    <source>
        <dbReference type="Proteomes" id="UP000279029"/>
    </source>
</evidence>
<comment type="subcellular location">
    <subcellularLocation>
        <location evidence="2">Cytoplasm</location>
    </subcellularLocation>
</comment>
<dbReference type="PANTHER" id="PTHR30135">
    <property type="entry name" value="UNCHARACTERIZED PROTEIN YVCK-RELATED"/>
    <property type="match status" value="1"/>
</dbReference>
<dbReference type="CDD" id="cd07187">
    <property type="entry name" value="YvcK_like"/>
    <property type="match status" value="1"/>
</dbReference>
<reference evidence="3 4" key="1">
    <citation type="submission" date="2018-09" db="EMBL/GenBank/DDBJ databases">
        <authorList>
            <person name="Postec A."/>
        </authorList>
    </citation>
    <scope>NUCLEOTIDE SEQUENCE [LARGE SCALE GENOMIC DNA]</scope>
    <source>
        <strain evidence="3">70B-A</strain>
    </source>
</reference>
<proteinExistence type="inferred from homology"/>
<keyword evidence="1 2" id="KW-0963">Cytoplasm</keyword>
<dbReference type="Gene3D" id="3.40.50.10680">
    <property type="entry name" value="CofD-like domains"/>
    <property type="match status" value="1"/>
</dbReference>
<sequence>MENKKIVCIGGGTGLSTMLRGLKAYTKDLTAIVTVSDNGGHSGNLRKEMKILPPGDLRNCLLALAEAEPMLEALFAHRFSEGSLKGYNLGNLLIVGLVDLYGNFGAAIEKAHEVLRVRGQVLPVTTEDVQLKAIYDDESEIVGECEIVSANKSHKKYIKEMKLMPSQPKVYKNVLEKIEEADIIILGPGSLYTSIIPNLLVEGVCDALRDAKGKIVYVGNIMTQPGETEGFTLLEHVNIIEQYIGVGMIDKIIANDGWPEAMVIEHYNQDGAELVLPLIDDNRLIAVPMIALNEETGYVRHDSRLLAQTIMSIG</sequence>
<dbReference type="GO" id="GO:0008360">
    <property type="term" value="P:regulation of cell shape"/>
    <property type="evidence" value="ECO:0007669"/>
    <property type="project" value="UniProtKB-UniRule"/>
</dbReference>
<comment type="similarity">
    <text evidence="2">Belongs to the gluconeogenesis factor family.</text>
</comment>
<dbReference type="GO" id="GO:0005737">
    <property type="term" value="C:cytoplasm"/>
    <property type="evidence" value="ECO:0007669"/>
    <property type="project" value="UniProtKB-SubCell"/>
</dbReference>
<evidence type="ECO:0000313" key="3">
    <source>
        <dbReference type="EMBL" id="VDN47383.1"/>
    </source>
</evidence>
<keyword evidence="4" id="KW-1185">Reference proteome</keyword>
<evidence type="ECO:0000256" key="1">
    <source>
        <dbReference type="ARBA" id="ARBA00022490"/>
    </source>
</evidence>
<protein>
    <recommendedName>
        <fullName evidence="2">Putative gluconeogenesis factor</fullName>
    </recommendedName>
</protein>
<dbReference type="InterPro" id="IPR038136">
    <property type="entry name" value="CofD-like_dom_sf"/>
</dbReference>
<dbReference type="OrthoDB" id="9783842at2"/>
<dbReference type="PANTHER" id="PTHR30135:SF3">
    <property type="entry name" value="GLUCONEOGENESIS FACTOR-RELATED"/>
    <property type="match status" value="1"/>
</dbReference>